<organism evidence="3 4">
    <name type="scientific">Heterorhabditis bacteriophora</name>
    <name type="common">Entomopathogenic nematode worm</name>
    <dbReference type="NCBI Taxonomy" id="37862"/>
    <lineage>
        <taxon>Eukaryota</taxon>
        <taxon>Metazoa</taxon>
        <taxon>Ecdysozoa</taxon>
        <taxon>Nematoda</taxon>
        <taxon>Chromadorea</taxon>
        <taxon>Rhabditida</taxon>
        <taxon>Rhabditina</taxon>
        <taxon>Rhabditomorpha</taxon>
        <taxon>Strongyloidea</taxon>
        <taxon>Heterorhabditidae</taxon>
        <taxon>Heterorhabditis</taxon>
    </lineage>
</organism>
<dbReference type="PANTHER" id="PTHR36514:SF3">
    <property type="entry name" value="ASCARIS SUUM EPICUTICLIN PROTEIN RELATED"/>
    <property type="match status" value="1"/>
</dbReference>
<feature type="chain" id="PRO_5009311366" evidence="2">
    <location>
        <begin position="17"/>
        <end position="136"/>
    </location>
</feature>
<evidence type="ECO:0000256" key="2">
    <source>
        <dbReference type="SAM" id="SignalP"/>
    </source>
</evidence>
<feature type="compositionally biased region" description="Basic and acidic residues" evidence="1">
    <location>
        <begin position="113"/>
        <end position="125"/>
    </location>
</feature>
<keyword evidence="3" id="KW-1185">Reference proteome</keyword>
<accession>A0A1I7XRV7</accession>
<protein>
    <submittedName>
        <fullName evidence="4">Secreted protein</fullName>
    </submittedName>
</protein>
<dbReference type="AlphaFoldDB" id="A0A1I7XRV7"/>
<proteinExistence type="predicted"/>
<feature type="region of interest" description="Disordered" evidence="1">
    <location>
        <begin position="60"/>
        <end position="125"/>
    </location>
</feature>
<keyword evidence="2" id="KW-0732">Signal</keyword>
<name>A0A1I7XRV7_HETBA</name>
<dbReference type="Proteomes" id="UP000095283">
    <property type="component" value="Unplaced"/>
</dbReference>
<reference evidence="4" key="1">
    <citation type="submission" date="2016-11" db="UniProtKB">
        <authorList>
            <consortium name="WormBaseParasite"/>
        </authorList>
    </citation>
    <scope>IDENTIFICATION</scope>
</reference>
<dbReference type="WBParaSite" id="Hba_20218">
    <property type="protein sequence ID" value="Hba_20218"/>
    <property type="gene ID" value="Hba_20218"/>
</dbReference>
<evidence type="ECO:0000313" key="3">
    <source>
        <dbReference type="Proteomes" id="UP000095283"/>
    </source>
</evidence>
<sequence length="136" mass="14511">MLTYLSFLMVILLVSSKSVVKRSDNSYGDEMVTPGGGGAQNYGANVAAEQPAPSVAQAPMDNAHVEPSGYRHKRDNSYGDELVTPMGGGAPTFNMAEEQAPEAVNQAPAGKTSVEDSGYRSKRADTFYNKKNAYVN</sequence>
<evidence type="ECO:0000313" key="4">
    <source>
        <dbReference type="WBParaSite" id="Hba_20218"/>
    </source>
</evidence>
<evidence type="ECO:0000256" key="1">
    <source>
        <dbReference type="SAM" id="MobiDB-lite"/>
    </source>
</evidence>
<dbReference type="PANTHER" id="PTHR36514">
    <property type="entry name" value="PROTEIN CBG00436"/>
    <property type="match status" value="1"/>
</dbReference>
<feature type="signal peptide" evidence="2">
    <location>
        <begin position="1"/>
        <end position="16"/>
    </location>
</feature>